<dbReference type="PROSITE" id="PS51387">
    <property type="entry name" value="FAD_PCMH"/>
    <property type="match status" value="1"/>
</dbReference>
<dbReference type="InterPro" id="IPR010031">
    <property type="entry name" value="FAD_lactone_oxidase-like"/>
</dbReference>
<sequence>MTESRMLTGWGRTAPSAARVITGADDEALIAAVLGAGPRGLLARGSGRAYGDVAQNAGGVIVDMTRRARIVSWDARQGVVTVESGVTLDRLLRTVVPAGWCLPVIPGTGHVTVGGAIAADVHGKNHGSQGGFGAHVLAFDLLTGNGSVRTATPGSEVFQATVGGMGLTGVVLRATLRLIPVTTAWVRVTRQRAGRLDSVLAGLMTADHAVAWLDLSRTGARTGRGVLTLGSPAEPDELPPGTDPLAYAAVRSSPALAVPVSPLFRPQVIGAANSVIYRRAPSVPRSVARPMADYFFPLDRVIAWNRAYGRGGFVQYQFVLPHDAAETLHRVITMLASADRGVSLAVLKRLGPGGSGLLSFPTAGWTLAADLPACTALADRLDRLDRLVAGAGGRVYLAKDARLRPDVLTAMYPKLARFRAVRRALDPAGIFTSDLARRLSL</sequence>
<evidence type="ECO:0000259" key="2">
    <source>
        <dbReference type="PROSITE" id="PS51387"/>
    </source>
</evidence>
<dbReference type="InterPro" id="IPR006094">
    <property type="entry name" value="Oxid_FAD_bind_N"/>
</dbReference>
<reference evidence="4" key="1">
    <citation type="submission" date="2016-10" db="EMBL/GenBank/DDBJ databases">
        <authorList>
            <person name="Varghese N."/>
            <person name="Submissions S."/>
        </authorList>
    </citation>
    <scope>NUCLEOTIDE SEQUENCE [LARGE SCALE GENOMIC DNA]</scope>
    <source>
        <strain evidence="4">DSM 43163</strain>
    </source>
</reference>
<proteinExistence type="predicted"/>
<dbReference type="GO" id="GO:0016020">
    <property type="term" value="C:membrane"/>
    <property type="evidence" value="ECO:0007669"/>
    <property type="project" value="InterPro"/>
</dbReference>
<dbReference type="RefSeq" id="WP_103942900.1">
    <property type="nucleotide sequence ID" value="NZ_FNVO01000019.1"/>
</dbReference>
<dbReference type="Gene3D" id="1.10.45.10">
    <property type="entry name" value="Vanillyl-alcohol Oxidase, Chain A, domain 4"/>
    <property type="match status" value="1"/>
</dbReference>
<accession>A0A1H6DNZ7</accession>
<dbReference type="InterPro" id="IPR016166">
    <property type="entry name" value="FAD-bd_PCMH"/>
</dbReference>
<gene>
    <name evidence="3" type="ORF">SAMN04489712_119100</name>
</gene>
<keyword evidence="1" id="KW-0560">Oxidoreductase</keyword>
<dbReference type="SUPFAM" id="SSF56176">
    <property type="entry name" value="FAD-binding/transporter-associated domain-like"/>
    <property type="match status" value="1"/>
</dbReference>
<name>A0A1H6DNZ7_9ACTN</name>
<dbReference type="OrthoDB" id="143770at2"/>
<dbReference type="Pfam" id="PF01565">
    <property type="entry name" value="FAD_binding_4"/>
    <property type="match status" value="1"/>
</dbReference>
<evidence type="ECO:0000256" key="1">
    <source>
        <dbReference type="ARBA" id="ARBA00023002"/>
    </source>
</evidence>
<dbReference type="PANTHER" id="PTHR43762">
    <property type="entry name" value="L-GULONOLACTONE OXIDASE"/>
    <property type="match status" value="1"/>
</dbReference>
<dbReference type="GO" id="GO:0080049">
    <property type="term" value="F:L-gulono-1,4-lactone dehydrogenase activity"/>
    <property type="evidence" value="ECO:0007669"/>
    <property type="project" value="TreeGrafter"/>
</dbReference>
<feature type="domain" description="FAD-binding PCMH-type" evidence="2">
    <location>
        <begin position="13"/>
        <end position="181"/>
    </location>
</feature>
<dbReference type="InterPro" id="IPR016171">
    <property type="entry name" value="Vanillyl_alc_oxidase_C-sub2"/>
</dbReference>
<dbReference type="InterPro" id="IPR036318">
    <property type="entry name" value="FAD-bd_PCMH-like_sf"/>
</dbReference>
<dbReference type="AlphaFoldDB" id="A0A1H6DNZ7"/>
<dbReference type="Proteomes" id="UP000236723">
    <property type="component" value="Unassembled WGS sequence"/>
</dbReference>
<dbReference type="Pfam" id="PF04030">
    <property type="entry name" value="ALO"/>
    <property type="match status" value="1"/>
</dbReference>
<dbReference type="GO" id="GO:0003885">
    <property type="term" value="F:D-arabinono-1,4-lactone oxidase activity"/>
    <property type="evidence" value="ECO:0007669"/>
    <property type="project" value="InterPro"/>
</dbReference>
<dbReference type="InterPro" id="IPR016169">
    <property type="entry name" value="FAD-bd_PCMH_sub2"/>
</dbReference>
<evidence type="ECO:0000313" key="3">
    <source>
        <dbReference type="EMBL" id="SEG86513.1"/>
    </source>
</evidence>
<dbReference type="EMBL" id="FNVO01000019">
    <property type="protein sequence ID" value="SEG86513.1"/>
    <property type="molecule type" value="Genomic_DNA"/>
</dbReference>
<dbReference type="Gene3D" id="3.30.465.10">
    <property type="match status" value="1"/>
</dbReference>
<evidence type="ECO:0000313" key="4">
    <source>
        <dbReference type="Proteomes" id="UP000236723"/>
    </source>
</evidence>
<dbReference type="PANTHER" id="PTHR43762:SF1">
    <property type="entry name" value="D-ARABINONO-1,4-LACTONE OXIDASE"/>
    <property type="match status" value="1"/>
</dbReference>
<keyword evidence="4" id="KW-1185">Reference proteome</keyword>
<protein>
    <submittedName>
        <fullName evidence="3">Decaprenylphospho-beta-D-ribofuranose 2-oxidase</fullName>
    </submittedName>
</protein>
<dbReference type="GO" id="GO:0071949">
    <property type="term" value="F:FAD binding"/>
    <property type="evidence" value="ECO:0007669"/>
    <property type="project" value="InterPro"/>
</dbReference>
<dbReference type="InterPro" id="IPR007173">
    <property type="entry name" value="ALO_C"/>
</dbReference>
<organism evidence="3 4">
    <name type="scientific">Thermomonospora echinospora</name>
    <dbReference type="NCBI Taxonomy" id="1992"/>
    <lineage>
        <taxon>Bacteria</taxon>
        <taxon>Bacillati</taxon>
        <taxon>Actinomycetota</taxon>
        <taxon>Actinomycetes</taxon>
        <taxon>Streptosporangiales</taxon>
        <taxon>Thermomonosporaceae</taxon>
        <taxon>Thermomonospora</taxon>
    </lineage>
</organism>